<sequence>MIRKDIDSSRWLAEDLKYEETLALSLDTSIRITADGLSFCGFHREKPKESKVAFIPFEGGDMVESLKSVFFSYPTLSLPFKTTRVFADDGSGYTLVPTDLKPVASSNDWVVSSLDTEGKHVLSIPLNDTPATIETAVRSDLYEFCQRSFAFPRFDHLQRPLIAAAMRYTRRVHPAVVMVILGNGYTDITLARNGQLLLANRFDTPQAMDVLYFVTAVWRQFDLDPTSDHLCLYTHPAKDVEVPMEKLGTSIRHLGLNTYHGLIADPKVVSDRKLQLPPEFILDNLCE</sequence>
<dbReference type="Gene3D" id="3.30.420.250">
    <property type="match status" value="1"/>
</dbReference>
<evidence type="ECO:0000313" key="2">
    <source>
        <dbReference type="Proteomes" id="UP000030125"/>
    </source>
</evidence>
<comment type="caution">
    <text evidence="1">The sequence shown here is derived from an EMBL/GenBank/DDBJ whole genome shotgun (WGS) entry which is preliminary data.</text>
</comment>
<protein>
    <recommendedName>
        <fullName evidence="3">DUF3822 domain-containing protein</fullName>
    </recommendedName>
</protein>
<dbReference type="STRING" id="36874.HQ34_06440"/>
<reference evidence="1 2" key="1">
    <citation type="submission" date="2014-08" db="EMBL/GenBank/DDBJ databases">
        <title>Porphyromonas cangingivalis strain:COT-109_OH1386 Genome sequencing.</title>
        <authorList>
            <person name="Wallis C."/>
            <person name="Deusch O."/>
            <person name="O'Flynn C."/>
            <person name="Davis I."/>
            <person name="Jospin G."/>
            <person name="Darling A.E."/>
            <person name="Coil D.A."/>
            <person name="Alexiev A."/>
            <person name="Horsfall A."/>
            <person name="Kirkwood N."/>
            <person name="Harris S."/>
            <person name="Eisen J.A."/>
        </authorList>
    </citation>
    <scope>NUCLEOTIDE SEQUENCE [LARGE SCALE GENOMIC DNA]</scope>
    <source>
        <strain evidence="2">COT-109 OH1386</strain>
    </source>
</reference>
<dbReference type="RefSeq" id="WP_036851966.1">
    <property type="nucleotide sequence ID" value="NZ_JQJD01000047.1"/>
</dbReference>
<dbReference type="Pfam" id="PF12864">
    <property type="entry name" value="DUF3822"/>
    <property type="match status" value="1"/>
</dbReference>
<dbReference type="CDD" id="cd24013">
    <property type="entry name" value="ASKHA_ATPase_BT3980-like"/>
    <property type="match status" value="1"/>
</dbReference>
<evidence type="ECO:0008006" key="3">
    <source>
        <dbReference type="Google" id="ProtNLM"/>
    </source>
</evidence>
<dbReference type="EMBL" id="JQJD01000047">
    <property type="protein sequence ID" value="KGN79697.1"/>
    <property type="molecule type" value="Genomic_DNA"/>
</dbReference>
<dbReference type="OrthoDB" id="658622at2"/>
<organism evidence="1 2">
    <name type="scientific">Porphyromonas cangingivalis</name>
    <dbReference type="NCBI Taxonomy" id="36874"/>
    <lineage>
        <taxon>Bacteria</taxon>
        <taxon>Pseudomonadati</taxon>
        <taxon>Bacteroidota</taxon>
        <taxon>Bacteroidia</taxon>
        <taxon>Bacteroidales</taxon>
        <taxon>Porphyromonadaceae</taxon>
        <taxon>Porphyromonas</taxon>
    </lineage>
</organism>
<dbReference type="InterPro" id="IPR024213">
    <property type="entry name" value="DUF3822"/>
</dbReference>
<evidence type="ECO:0000313" key="1">
    <source>
        <dbReference type="EMBL" id="KGN79697.1"/>
    </source>
</evidence>
<name>A0A0A2EPQ7_PORCN</name>
<dbReference type="Gene3D" id="3.30.420.260">
    <property type="match status" value="1"/>
</dbReference>
<gene>
    <name evidence="1" type="ORF">HQ35_06735</name>
</gene>
<dbReference type="AlphaFoldDB" id="A0A0A2EPQ7"/>
<dbReference type="Proteomes" id="UP000030125">
    <property type="component" value="Unassembled WGS sequence"/>
</dbReference>
<keyword evidence="2" id="KW-1185">Reference proteome</keyword>
<proteinExistence type="predicted"/>
<accession>A0A0A2EPQ7</accession>